<sequence length="342" mass="40681">MDDIAAMQSLPLKYQVLKTNERIFIDGKADETIWKKTPWTSNFVDIEGAHQLKPTYRTATKMLWDDEHLYIYAELEEPHIWGDITTYDAIIYHNNDFEIFIKPFEQHPFYYEIEINSLNTVMDLMMPKPYRFAGEAIMNWDVKNLKSAVHIEGTLNNPSDKDNYWSVEMAIPFASLNTFGRPTTPKVNSFWQINFSRVQWQHELINGKYSRKKQENGKFIAEDNWVWSPIGVINMHYPERWGYIQFVEQDQKEDNYIPHTNQKTAWNVFYLQQLHRKKHGRFATDITALEGYKLFLENDFNNIHYTFVINDDQTFYKIKIKDPTISQVLSLDSYGNYNISYE</sequence>
<dbReference type="PANTHER" id="PTHR35532">
    <property type="entry name" value="SIMILAR TO POLYHYDROXYALKANOATE DEPOLYMERASE"/>
    <property type="match status" value="1"/>
</dbReference>
<dbReference type="CDD" id="cd09620">
    <property type="entry name" value="CBM9_like_3"/>
    <property type="match status" value="1"/>
</dbReference>
<dbReference type="Proteomes" id="UP000306808">
    <property type="component" value="Unassembled WGS sequence"/>
</dbReference>
<dbReference type="GO" id="GO:0030246">
    <property type="term" value="F:carbohydrate binding"/>
    <property type="evidence" value="ECO:0007669"/>
    <property type="project" value="InterPro"/>
</dbReference>
<dbReference type="SUPFAM" id="SSF49344">
    <property type="entry name" value="CBD9-like"/>
    <property type="match status" value="1"/>
</dbReference>
<dbReference type="GO" id="GO:0004553">
    <property type="term" value="F:hydrolase activity, hydrolyzing O-glycosyl compounds"/>
    <property type="evidence" value="ECO:0007669"/>
    <property type="project" value="InterPro"/>
</dbReference>
<comment type="caution">
    <text evidence="2">The sequence shown here is derived from an EMBL/GenBank/DDBJ whole genome shotgun (WGS) entry which is preliminary data.</text>
</comment>
<proteinExistence type="predicted"/>
<dbReference type="Pfam" id="PF06452">
    <property type="entry name" value="CBM9_1"/>
    <property type="match status" value="1"/>
</dbReference>
<dbReference type="Gene3D" id="2.60.40.1190">
    <property type="match status" value="1"/>
</dbReference>
<keyword evidence="3" id="KW-1185">Reference proteome</keyword>
<gene>
    <name evidence="2" type="ORF">FAZ15_15305</name>
</gene>
<dbReference type="EMBL" id="SUME01000006">
    <property type="protein sequence ID" value="TJZ54980.1"/>
    <property type="molecule type" value="Genomic_DNA"/>
</dbReference>
<accession>A0A4U0NL34</accession>
<evidence type="ECO:0000313" key="2">
    <source>
        <dbReference type="EMBL" id="TJZ54980.1"/>
    </source>
</evidence>
<dbReference type="OrthoDB" id="9786766at2"/>
<reference evidence="2 3" key="1">
    <citation type="submission" date="2019-04" db="EMBL/GenBank/DDBJ databases">
        <title>Sphingobacterium olei sp. nov., isolated from oil-contaminated soil.</title>
        <authorList>
            <person name="Liu B."/>
        </authorList>
    </citation>
    <scope>NUCLEOTIDE SEQUENCE [LARGE SCALE GENOMIC DNA]</scope>
    <source>
        <strain evidence="2 3">HAL-9</strain>
    </source>
</reference>
<dbReference type="InterPro" id="IPR010502">
    <property type="entry name" value="Carb-bd_dom_fam9"/>
</dbReference>
<name>A0A4U0NL34_9SPHI</name>
<evidence type="ECO:0000259" key="1">
    <source>
        <dbReference type="Pfam" id="PF06452"/>
    </source>
</evidence>
<dbReference type="AlphaFoldDB" id="A0A4U0NL34"/>
<protein>
    <recommendedName>
        <fullName evidence="1">Carbohydrate-binding domain-containing protein</fullName>
    </recommendedName>
</protein>
<dbReference type="GO" id="GO:0016052">
    <property type="term" value="P:carbohydrate catabolic process"/>
    <property type="evidence" value="ECO:0007669"/>
    <property type="project" value="InterPro"/>
</dbReference>
<dbReference type="PANTHER" id="PTHR35532:SF5">
    <property type="entry name" value="CARBOHYDRATE-BINDING DOMAIN-CONTAINING PROTEIN"/>
    <property type="match status" value="1"/>
</dbReference>
<evidence type="ECO:0000313" key="3">
    <source>
        <dbReference type="Proteomes" id="UP000306808"/>
    </source>
</evidence>
<feature type="domain" description="Carbohydrate-binding" evidence="1">
    <location>
        <begin position="25"/>
        <end position="187"/>
    </location>
</feature>
<organism evidence="2 3">
    <name type="scientific">Sphingobacterium olei</name>
    <dbReference type="NCBI Taxonomy" id="2571155"/>
    <lineage>
        <taxon>Bacteria</taxon>
        <taxon>Pseudomonadati</taxon>
        <taxon>Bacteroidota</taxon>
        <taxon>Sphingobacteriia</taxon>
        <taxon>Sphingobacteriales</taxon>
        <taxon>Sphingobacteriaceae</taxon>
        <taxon>Sphingobacterium</taxon>
    </lineage>
</organism>